<dbReference type="InterPro" id="IPR029021">
    <property type="entry name" value="Prot-tyrosine_phosphatase-like"/>
</dbReference>
<dbReference type="SMART" id="SM00498">
    <property type="entry name" value="FH2"/>
    <property type="match status" value="1"/>
</dbReference>
<evidence type="ECO:0000256" key="3">
    <source>
        <dbReference type="ARBA" id="ARBA00022833"/>
    </source>
</evidence>
<feature type="domain" description="FH2" evidence="7">
    <location>
        <begin position="1033"/>
        <end position="1436"/>
    </location>
</feature>
<dbReference type="InterPro" id="IPR015425">
    <property type="entry name" value="FH2_Formin"/>
</dbReference>
<accession>A0A0P1A795</accession>
<evidence type="ECO:0000256" key="4">
    <source>
        <dbReference type="SAM" id="Coils"/>
    </source>
</evidence>
<proteinExistence type="predicted"/>
<dbReference type="SMART" id="SM00249">
    <property type="entry name" value="PHD"/>
    <property type="match status" value="1"/>
</dbReference>
<keyword evidence="4" id="KW-0175">Coiled coil</keyword>
<dbReference type="Pfam" id="PF10152">
    <property type="entry name" value="CCDC53"/>
    <property type="match status" value="3"/>
</dbReference>
<evidence type="ECO:0000256" key="5">
    <source>
        <dbReference type="SAM" id="MobiDB-lite"/>
    </source>
</evidence>
<dbReference type="SUPFAM" id="SSF101447">
    <property type="entry name" value="Formin homology 2 domain (FH2 domain)"/>
    <property type="match status" value="1"/>
</dbReference>
<dbReference type="InterPro" id="IPR019786">
    <property type="entry name" value="Zinc_finger_PHD-type_CS"/>
</dbReference>
<dbReference type="OMA" id="FKMLKMN"/>
<evidence type="ECO:0000256" key="2">
    <source>
        <dbReference type="ARBA" id="ARBA00022771"/>
    </source>
</evidence>
<dbReference type="InterPro" id="IPR013083">
    <property type="entry name" value="Znf_RING/FYVE/PHD"/>
</dbReference>
<dbReference type="PROSITE" id="PS51444">
    <property type="entry name" value="FH2"/>
    <property type="match status" value="1"/>
</dbReference>
<evidence type="ECO:0000313" key="8">
    <source>
        <dbReference type="EMBL" id="CEG36489.1"/>
    </source>
</evidence>
<dbReference type="Gene3D" id="1.20.58.2220">
    <property type="entry name" value="Formin, FH2 domain"/>
    <property type="match status" value="1"/>
</dbReference>
<evidence type="ECO:0000259" key="7">
    <source>
        <dbReference type="PROSITE" id="PS51444"/>
    </source>
</evidence>
<dbReference type="InterPro" id="IPR001965">
    <property type="entry name" value="Znf_PHD"/>
</dbReference>
<dbReference type="GO" id="GO:0071203">
    <property type="term" value="C:WASH complex"/>
    <property type="evidence" value="ECO:0007669"/>
    <property type="project" value="InterPro"/>
</dbReference>
<dbReference type="CDD" id="cd14497">
    <property type="entry name" value="PTP_PTEN-like"/>
    <property type="match status" value="1"/>
</dbReference>
<dbReference type="EMBL" id="CCYD01000207">
    <property type="protein sequence ID" value="CEG36489.1"/>
    <property type="molecule type" value="Genomic_DNA"/>
</dbReference>
<organism evidence="8 9">
    <name type="scientific">Plasmopara halstedii</name>
    <name type="common">Downy mildew of sunflower</name>
    <dbReference type="NCBI Taxonomy" id="4781"/>
    <lineage>
        <taxon>Eukaryota</taxon>
        <taxon>Sar</taxon>
        <taxon>Stramenopiles</taxon>
        <taxon>Oomycota</taxon>
        <taxon>Peronosporomycetes</taxon>
        <taxon>Peronosporales</taxon>
        <taxon>Peronosporaceae</taxon>
        <taxon>Plasmopara</taxon>
    </lineage>
</organism>
<dbReference type="RefSeq" id="XP_024572858.1">
    <property type="nucleotide sequence ID" value="XM_024721379.1"/>
</dbReference>
<dbReference type="InterPro" id="IPR029023">
    <property type="entry name" value="Tensin_phosphatase"/>
</dbReference>
<dbReference type="Proteomes" id="UP000054928">
    <property type="component" value="Unassembled WGS sequence"/>
</dbReference>
<feature type="compositionally biased region" description="Basic and acidic residues" evidence="5">
    <location>
        <begin position="1445"/>
        <end position="1464"/>
    </location>
</feature>
<name>A0A0P1A795_PLAHL</name>
<reference evidence="9" key="1">
    <citation type="submission" date="2014-09" db="EMBL/GenBank/DDBJ databases">
        <authorList>
            <person name="Sharma Rahul"/>
            <person name="Thines Marco"/>
        </authorList>
    </citation>
    <scope>NUCLEOTIDE SEQUENCE [LARGE SCALE GENOMIC DNA]</scope>
</reference>
<feature type="coiled-coil region" evidence="4">
    <location>
        <begin position="1322"/>
        <end position="1349"/>
    </location>
</feature>
<dbReference type="PROSITE" id="PS01359">
    <property type="entry name" value="ZF_PHD_1"/>
    <property type="match status" value="1"/>
</dbReference>
<dbReference type="InterPro" id="IPR051144">
    <property type="entry name" value="Formin_homology_domain"/>
</dbReference>
<protein>
    <submittedName>
        <fullName evidence="8">Formin-homology 2 domain-containing protein</fullName>
    </submittedName>
</protein>
<keyword evidence="9" id="KW-1185">Reference proteome</keyword>
<keyword evidence="2" id="KW-0863">Zinc-finger</keyword>
<dbReference type="PANTHER" id="PTHR45733:SF34">
    <property type="entry name" value="FH2 DOMAIN-CONTAINING PROTEIN"/>
    <property type="match status" value="1"/>
</dbReference>
<evidence type="ECO:0000313" key="9">
    <source>
        <dbReference type="Proteomes" id="UP000054928"/>
    </source>
</evidence>
<dbReference type="OrthoDB" id="196074at2759"/>
<keyword evidence="1" id="KW-0479">Metal-binding</keyword>
<feature type="region of interest" description="Disordered" evidence="5">
    <location>
        <begin position="1420"/>
        <end position="1464"/>
    </location>
</feature>
<feature type="domain" description="Phosphatase tensin-type" evidence="6">
    <location>
        <begin position="24"/>
        <end position="215"/>
    </location>
</feature>
<dbReference type="STRING" id="4781.A0A0P1A795"/>
<evidence type="ECO:0000259" key="6">
    <source>
        <dbReference type="PROSITE" id="PS51181"/>
    </source>
</evidence>
<dbReference type="Pfam" id="PF02181">
    <property type="entry name" value="FH2"/>
    <property type="match status" value="1"/>
</dbReference>
<dbReference type="Gene3D" id="3.30.40.10">
    <property type="entry name" value="Zinc/RING finger domain, C3HC4 (zinc finger)"/>
    <property type="match status" value="1"/>
</dbReference>
<dbReference type="InterPro" id="IPR042201">
    <property type="entry name" value="FH2_Formin_sf"/>
</dbReference>
<dbReference type="PANTHER" id="PTHR45733">
    <property type="entry name" value="FORMIN-J"/>
    <property type="match status" value="1"/>
</dbReference>
<sequence length="1464" mass="163511">MESLRRLTSSVFDTGLVLRGSQGEVRAPDARSLNLTFMTERLVVVGAPCDTPTDKKRNLVNADDLAQYLETHHRNHYMFFSLNSLDDVDDNGRQLVADKLHEQLLEFNWERDGMKAHTPPLDLIFRICYALNAWLSLDPLHVALISCQTGKTRCGVVVACYLLFAKLADNPTIAFVEFYRKRWDMMSLTPHALKKKTPPSIQRFLTSFHALLQQKPSNDRPLLLKAVIFRQLPVELQPCVQIWDDYKLVFCSRELQGEEKREAPVLDWNEEDGFFAILWENGIELDSGFTIVCSFGDDYGDAVDVDASSKVLFRYADSTLFLFPGIVTLKKRDLDLMKQYEHGFDEDQFSVDLVLRESSAQMSRNFFRKDFSGNSATWQGLVEITKHHVVLPDPAMHSNFVRMGFSETSTTFALQRSQNAPNVALDLLHSKGMSTICAQAAAEIVANKEQVTGSNSGKEDLLSEIDQQPALHRQTTAEVNTMQSKRLQYTALTLSLCDTCKEDDFMMRSQLVKCAGQCGKYYHTTCVGLRKIPFGLTTTSDRTNHAVYVKKFFSAWECDVCFPKSPNPEKAFIAVRDIPSNMKLVPADWIGQDPANSQDITNASCAKDVHSTITACDSSTHSMEEESDSADPKKLCQLKNFLATSGLSLKDLINAVRSSDIRSATAVSEKDKVVPAAASESLKLEVRSAAQNDLEAANELNIASNRSLIRSEDTKYNLMLKRGVPFEGVQNCMRMDGVDPSNLQPIFPIVDSASDDCNVEKEVNNVKIQLKDMEVYARYFRMLRMGCPKEAVEQKLIMDGVDPIILELGPTSIYEEVKGRIAIKRYEANLENGIKSAHLPESRNKNTAIDNVSSGDRDLHVQYDKVSKLGIPDGAADQNMKVNGEGGRALDQDNSAFSCKLPKSEIGKKAATSLNHVKLKDDPKYAKFFKMLQMGLPEGAVRQKMKAESIDERALDIGGNGLVSELLRFATSVKLQDDPIYSKYFKMLKMGLPDGAVRQKMMTEHVDVRALELGPDAFVSQLSSCKNFDASTVPVVPKVRHARKKLHWQAISEDRLSNLNQQTIWEDEDDDVSFDMDMDELEALFFANQSSVSVKKNSARGQTKALKRKQAVTLIDGKRAMNAAISLARIKLSYVEIADAVARFDQSGLTNEQLIGISEFLPTSEEVALVCGYTGNKDMLGEAEKFIIEIAKVRRYAQRMECLVYKLSFASRSTELATSVAHLRKAAEEAKSSRLLKTLLAMVLKLGNTLNGSGEDDGIKGFTVDSLLRLGHTKAINKKTTVLHYLVRLAKKNHPQILDFQAELRSVPLAARESFEAVDGEFKKLQMGLKGLETEVDLLEKQAVEDQNLKVTIRAMQTAASEIESQIHALANGVTEAREEVSNVLNYFGEDSKRNPTDFFTTLASFCSIFQQARNEVDTADEAERSKVRRSSSLKPATKVTAEATAKESRPILERTDKRYSNDS</sequence>
<dbReference type="GO" id="GO:0008270">
    <property type="term" value="F:zinc ion binding"/>
    <property type="evidence" value="ECO:0007669"/>
    <property type="project" value="UniProtKB-KW"/>
</dbReference>
<keyword evidence="3" id="KW-0862">Zinc</keyword>
<dbReference type="GeneID" id="36398092"/>
<dbReference type="Gene3D" id="3.90.190.10">
    <property type="entry name" value="Protein tyrosine phosphatase superfamily"/>
    <property type="match status" value="1"/>
</dbReference>
<dbReference type="InterPro" id="IPR019309">
    <property type="entry name" value="WASHC3"/>
</dbReference>
<dbReference type="SUPFAM" id="SSF52799">
    <property type="entry name" value="(Phosphotyrosine protein) phosphatases II"/>
    <property type="match status" value="1"/>
</dbReference>
<evidence type="ECO:0000256" key="1">
    <source>
        <dbReference type="ARBA" id="ARBA00022723"/>
    </source>
</evidence>
<dbReference type="PROSITE" id="PS51181">
    <property type="entry name" value="PPASE_TENSIN"/>
    <property type="match status" value="1"/>
</dbReference>